<evidence type="ECO:0000256" key="8">
    <source>
        <dbReference type="SAM" id="Phobius"/>
    </source>
</evidence>
<dbReference type="OrthoDB" id="548744at2759"/>
<gene>
    <name evidence="10" type="ORF">CEUSTIGMA_g10776.t1</name>
</gene>
<feature type="compositionally biased region" description="Low complexity" evidence="7">
    <location>
        <begin position="498"/>
        <end position="512"/>
    </location>
</feature>
<evidence type="ECO:0000256" key="2">
    <source>
        <dbReference type="ARBA" id="ARBA00022448"/>
    </source>
</evidence>
<evidence type="ECO:0000256" key="3">
    <source>
        <dbReference type="ARBA" id="ARBA00022692"/>
    </source>
</evidence>
<sequence>MQLSIVISVNGARHAGTSGHGDSSLPGHDRSILGDSYGDTGEGYVEGHPKYILERETLGNNLPEHTAVLENKDLDTGYSILLEEKPPSAASMDDDGEPAATSNTMPPLLLNHPIQAHPPPPKWPLWASQAAGPHGAISQHWARNLARDLKGKVGVRGEIAKFLARVHGQALRLWTKLLIKIEENRNPILCIIAILWMAASVSLLSSSKNQVSIYTPERQLGAERFVQSVTQFCTEVVLERLSALFIRWNYSSVFIKIPAVLISALPIITLFGFMYRNITGCTWPQALLKMHAIVNRQPGANMVSEQSLKAFLVINAAYFAGLFTFAVFLGLVSDEVKRSFRSIREGNYPVRLVGHTLILNWSADAVPLLRQLALGKKYSEEAFFQKPVVVLSENEKYLIDEEISKRMKEPLEIYTRTGNPANPMDLDIVGAKHADTVVVLHPQSKSSWHAAEASKAATAMALGITGSTRCQNVIFQVVSSMKPEIDCLKSLTDGQSLSQSGSASGSSGNGPSRQVLNLSSMPDRNFMDGFTCHASVQPGILRVWMKILQHGPSSAKLRVLALPSWCQSGGHSFRDVRRSFLDCVVIGFLRAEQINLSPDDSQMLQHGDKLVVLSYVKDPKSRPGTQGLFQVAGEAAALRLDKPNSFNIAPRKIIVAGWKRSRLQDMIKSFADATPENSHVTFIVRHLPEEPSPPSRWGTCKFSYVQSEHPTSMKALNDAGIKTADTVVLTGLADETLPSVEADAIVLSSILQVQSAVSASGRATAPHVIAKVQRMYTQQVLHNYFSGSKGYDMMRLSEQPTAVLEKERLEREAAEREKAEKERLDKEHLEKSRREREREHKKHLEEERHEKERHDGMERERLDKERSAAKTPDKERSAAKTTDKERSAAKTTASPAVGPQINLPTMNNNCPSSSSPPQQPSAVEIVHAVELSKTSAPTTLFPKESAAPSIGSSTKKEPVAAQKPLLSSPWTGSSTPVSTPSPAPLKKPAGPPRITNPEVFTADDISAALLVQVAAQPDVTAVIRRMLSTRDEVELFLRNPAALNIAAGDTVAFAEVIEAARRLKQTALGFVTAHGCIVMVPDASSCHKFEEGDQIVVLAQDYQPRKK</sequence>
<keyword evidence="4 8" id="KW-1133">Transmembrane helix</keyword>
<proteinExistence type="predicted"/>
<keyword evidence="11" id="KW-1185">Reference proteome</keyword>
<protein>
    <recommendedName>
        <fullName evidence="9">CASTOR/POLLUX/SYM8 ion channel conserved domain-containing protein</fullName>
    </recommendedName>
</protein>
<evidence type="ECO:0000313" key="11">
    <source>
        <dbReference type="Proteomes" id="UP000232323"/>
    </source>
</evidence>
<keyword evidence="3 8" id="KW-0812">Transmembrane</keyword>
<dbReference type="Pfam" id="PF06241">
    <property type="entry name" value="Castor_Poll_mid"/>
    <property type="match status" value="1"/>
</dbReference>
<comment type="caution">
    <text evidence="10">The sequence shown here is derived from an EMBL/GenBank/DDBJ whole genome shotgun (WGS) entry which is preliminary data.</text>
</comment>
<evidence type="ECO:0000313" key="10">
    <source>
        <dbReference type="EMBL" id="GAX83351.1"/>
    </source>
</evidence>
<dbReference type="AlphaFoldDB" id="A0A250XJT7"/>
<dbReference type="GO" id="GO:0006811">
    <property type="term" value="P:monoatomic ion transport"/>
    <property type="evidence" value="ECO:0007669"/>
    <property type="project" value="UniProtKB-KW"/>
</dbReference>
<dbReference type="PANTHER" id="PTHR31563:SF10">
    <property type="entry name" value="ION CHANNEL POLLUX-RELATED"/>
    <property type="match status" value="1"/>
</dbReference>
<evidence type="ECO:0000256" key="4">
    <source>
        <dbReference type="ARBA" id="ARBA00022989"/>
    </source>
</evidence>
<keyword evidence="2" id="KW-0813">Transport</keyword>
<dbReference type="Proteomes" id="UP000232323">
    <property type="component" value="Unassembled WGS sequence"/>
</dbReference>
<evidence type="ECO:0000256" key="6">
    <source>
        <dbReference type="ARBA" id="ARBA00023136"/>
    </source>
</evidence>
<accession>A0A250XJT7</accession>
<dbReference type="InterPro" id="IPR044849">
    <property type="entry name" value="CASTOR/POLLUX/SYM8-like"/>
</dbReference>
<keyword evidence="6 8" id="KW-0472">Membrane</keyword>
<feature type="compositionally biased region" description="Basic and acidic residues" evidence="7">
    <location>
        <begin position="813"/>
        <end position="888"/>
    </location>
</feature>
<dbReference type="GO" id="GO:0012505">
    <property type="term" value="C:endomembrane system"/>
    <property type="evidence" value="ECO:0007669"/>
    <property type="project" value="UniProtKB-SubCell"/>
</dbReference>
<comment type="subcellular location">
    <subcellularLocation>
        <location evidence="1">Endomembrane system</location>
        <topology evidence="1">Multi-pass membrane protein</topology>
    </subcellularLocation>
</comment>
<feature type="compositionally biased region" description="Pro residues" evidence="7">
    <location>
        <begin position="979"/>
        <end position="991"/>
    </location>
</feature>
<dbReference type="Gene3D" id="3.40.50.720">
    <property type="entry name" value="NAD(P)-binding Rossmann-like Domain"/>
    <property type="match status" value="1"/>
</dbReference>
<dbReference type="EMBL" id="BEGY01000097">
    <property type="protein sequence ID" value="GAX83351.1"/>
    <property type="molecule type" value="Genomic_DNA"/>
</dbReference>
<feature type="compositionally biased region" description="Low complexity" evidence="7">
    <location>
        <begin position="967"/>
        <end position="978"/>
    </location>
</feature>
<reference evidence="10 11" key="1">
    <citation type="submission" date="2017-08" db="EMBL/GenBank/DDBJ databases">
        <title>Acidophilic green algal genome provides insights into adaptation to an acidic environment.</title>
        <authorList>
            <person name="Hirooka S."/>
            <person name="Hirose Y."/>
            <person name="Kanesaki Y."/>
            <person name="Higuchi S."/>
            <person name="Fujiwara T."/>
            <person name="Onuma R."/>
            <person name="Era A."/>
            <person name="Ohbayashi R."/>
            <person name="Uzuka A."/>
            <person name="Nozaki H."/>
            <person name="Yoshikawa H."/>
            <person name="Miyagishima S.Y."/>
        </authorList>
    </citation>
    <scope>NUCLEOTIDE SEQUENCE [LARGE SCALE GENOMIC DNA]</scope>
    <source>
        <strain evidence="10 11">NIES-2499</strain>
    </source>
</reference>
<feature type="transmembrane region" description="Helical" evidence="8">
    <location>
        <begin position="253"/>
        <end position="275"/>
    </location>
</feature>
<keyword evidence="5" id="KW-0406">Ion transport</keyword>
<organism evidence="10 11">
    <name type="scientific">Chlamydomonas eustigma</name>
    <dbReference type="NCBI Taxonomy" id="1157962"/>
    <lineage>
        <taxon>Eukaryota</taxon>
        <taxon>Viridiplantae</taxon>
        <taxon>Chlorophyta</taxon>
        <taxon>core chlorophytes</taxon>
        <taxon>Chlorophyceae</taxon>
        <taxon>CS clade</taxon>
        <taxon>Chlamydomonadales</taxon>
        <taxon>Chlamydomonadaceae</taxon>
        <taxon>Chlamydomonas</taxon>
    </lineage>
</organism>
<feature type="region of interest" description="Disordered" evidence="7">
    <location>
        <begin position="13"/>
        <end position="36"/>
    </location>
</feature>
<dbReference type="PANTHER" id="PTHR31563">
    <property type="entry name" value="ION CHANNEL POLLUX-RELATED"/>
    <property type="match status" value="1"/>
</dbReference>
<dbReference type="InterPro" id="IPR010420">
    <property type="entry name" value="CASTOR/POLLUX/SYM8_dom"/>
</dbReference>
<evidence type="ECO:0000256" key="5">
    <source>
        <dbReference type="ARBA" id="ARBA00023065"/>
    </source>
</evidence>
<evidence type="ECO:0000256" key="7">
    <source>
        <dbReference type="SAM" id="MobiDB-lite"/>
    </source>
</evidence>
<feature type="region of interest" description="Disordered" evidence="7">
    <location>
        <begin position="498"/>
        <end position="518"/>
    </location>
</feature>
<name>A0A250XJT7_9CHLO</name>
<feature type="transmembrane region" description="Helical" evidence="8">
    <location>
        <begin position="310"/>
        <end position="332"/>
    </location>
</feature>
<feature type="domain" description="CASTOR/POLLUX/SYM8 ion channel conserved" evidence="9">
    <location>
        <begin position="534"/>
        <end position="619"/>
    </location>
</feature>
<feature type="region of interest" description="Disordered" evidence="7">
    <location>
        <begin position="936"/>
        <end position="995"/>
    </location>
</feature>
<feature type="region of interest" description="Disordered" evidence="7">
    <location>
        <begin position="813"/>
        <end position="921"/>
    </location>
</feature>
<evidence type="ECO:0000259" key="9">
    <source>
        <dbReference type="Pfam" id="PF06241"/>
    </source>
</evidence>
<evidence type="ECO:0000256" key="1">
    <source>
        <dbReference type="ARBA" id="ARBA00004127"/>
    </source>
</evidence>